<evidence type="ECO:0000256" key="1">
    <source>
        <dbReference type="SAM" id="MobiDB-lite"/>
    </source>
</evidence>
<reference evidence="2" key="1">
    <citation type="submission" date="2025-08" db="UniProtKB">
        <authorList>
            <consortium name="Ensembl"/>
        </authorList>
    </citation>
    <scope>IDENTIFICATION</scope>
</reference>
<organism evidence="2 3">
    <name type="scientific">Hippocampus comes</name>
    <name type="common">Tiger tail seahorse</name>
    <dbReference type="NCBI Taxonomy" id="109280"/>
    <lineage>
        <taxon>Eukaryota</taxon>
        <taxon>Metazoa</taxon>
        <taxon>Chordata</taxon>
        <taxon>Craniata</taxon>
        <taxon>Vertebrata</taxon>
        <taxon>Euteleostomi</taxon>
        <taxon>Actinopterygii</taxon>
        <taxon>Neopterygii</taxon>
        <taxon>Teleostei</taxon>
        <taxon>Neoteleostei</taxon>
        <taxon>Acanthomorphata</taxon>
        <taxon>Syngnathiaria</taxon>
        <taxon>Syngnathiformes</taxon>
        <taxon>Syngnathoidei</taxon>
        <taxon>Syngnathidae</taxon>
        <taxon>Hippocampus</taxon>
    </lineage>
</organism>
<dbReference type="AlphaFoldDB" id="A0A3Q3D8Q9"/>
<evidence type="ECO:0000313" key="2">
    <source>
        <dbReference type="Ensembl" id="ENSHCOP00000005899.1"/>
    </source>
</evidence>
<dbReference type="STRING" id="109280.ENSHCOP00000005899"/>
<accession>A0A3Q3D8Q9</accession>
<feature type="compositionally biased region" description="Polar residues" evidence="1">
    <location>
        <begin position="52"/>
        <end position="94"/>
    </location>
</feature>
<dbReference type="Ensembl" id="ENSHCOT00000004577.1">
    <property type="protein sequence ID" value="ENSHCOP00000005899.1"/>
    <property type="gene ID" value="ENSHCOG00000007617.1"/>
</dbReference>
<reference evidence="2" key="2">
    <citation type="submission" date="2025-09" db="UniProtKB">
        <authorList>
            <consortium name="Ensembl"/>
        </authorList>
    </citation>
    <scope>IDENTIFICATION</scope>
</reference>
<proteinExistence type="predicted"/>
<feature type="compositionally biased region" description="Acidic residues" evidence="1">
    <location>
        <begin position="1"/>
        <end position="15"/>
    </location>
</feature>
<name>A0A3Q3D8Q9_HIPCM</name>
<feature type="region of interest" description="Disordered" evidence="1">
    <location>
        <begin position="1"/>
        <end position="122"/>
    </location>
</feature>
<protein>
    <submittedName>
        <fullName evidence="2">Uncharacterized protein</fullName>
    </submittedName>
</protein>
<keyword evidence="3" id="KW-1185">Reference proteome</keyword>
<evidence type="ECO:0000313" key="3">
    <source>
        <dbReference type="Proteomes" id="UP000264820"/>
    </source>
</evidence>
<dbReference type="GeneTree" id="ENSGT00940000154477"/>
<dbReference type="Proteomes" id="UP000264820">
    <property type="component" value="Unplaced"/>
</dbReference>
<sequence>PLYMDTDEQEEDAEEETAHPENHYHLHKNQQHKQKLPHNSPHKLLLHRLEQTPASSTGELDRSVTGSMVNSWGSASDDNLSSGRSSIVSTSEGSFFTDGDFRTDATLNAQSRSQENEPRHSD</sequence>
<feature type="compositionally biased region" description="Basic residues" evidence="1">
    <location>
        <begin position="25"/>
        <end position="46"/>
    </location>
</feature>
<dbReference type="OMA" id="AHPENHY"/>